<evidence type="ECO:0000259" key="3">
    <source>
        <dbReference type="Pfam" id="PF00144"/>
    </source>
</evidence>
<organism evidence="4 5">
    <name type="scientific">Sphagnurus paluster</name>
    <dbReference type="NCBI Taxonomy" id="117069"/>
    <lineage>
        <taxon>Eukaryota</taxon>
        <taxon>Fungi</taxon>
        <taxon>Dikarya</taxon>
        <taxon>Basidiomycota</taxon>
        <taxon>Agaricomycotina</taxon>
        <taxon>Agaricomycetes</taxon>
        <taxon>Agaricomycetidae</taxon>
        <taxon>Agaricales</taxon>
        <taxon>Tricholomatineae</taxon>
        <taxon>Lyophyllaceae</taxon>
        <taxon>Sphagnurus</taxon>
    </lineage>
</organism>
<sequence>MRLQALLNLVPFYILYSSIPLVLAQTQNLILDAETDAFINNVLADWKSPGGAAVAFVMKNDRNEWVDIEYKGYGRATESGTKMTEKTTFNVGSNSKHFTVLATSLLINNASLTPRLTWDTKVKSVIPEFNLTDPVATREATLLDLMTHRTGYPLHDFAYRYTDTASDAIRKLQYHRQSAEFRDIWQYNNNMYITLSRLPEILTGKPFARYVKDNIFTPLGMNWTTYSYQLANSEGQRADGMTREGLDVYKDPFSGTPRATKYWTSMTGGEDGSVLAAAGGVITNAIDMATWMQTLLLNGDKPGTNQSVIPPGGLRRAATALSVQTGMPDWPEFSLFAYGAAQHQITYRGHLIIEHGGYIRGFNTQISRLPNDNFGVSVLTNDHEYGKVIGEIIKAHIIDKALKLQPIDWNSRYKAQKSITPVRATPRPANPAPPALDFPQIAGKYNNDGYGQIEFCQVQPVNPSASASCGALASNITTILPGAVRPGIPTFFAEVNSPWFSHIRLEHFNANWFNISLLIST</sequence>
<dbReference type="EMBL" id="JABCKI010007024">
    <property type="protein sequence ID" value="KAG5633804.1"/>
    <property type="molecule type" value="Genomic_DNA"/>
</dbReference>
<keyword evidence="5" id="KW-1185">Reference proteome</keyword>
<feature type="signal peptide" evidence="2">
    <location>
        <begin position="1"/>
        <end position="24"/>
    </location>
</feature>
<name>A0A9P7FLE8_9AGAR</name>
<dbReference type="AlphaFoldDB" id="A0A9P7FLE8"/>
<evidence type="ECO:0000313" key="5">
    <source>
        <dbReference type="Proteomes" id="UP000717328"/>
    </source>
</evidence>
<reference evidence="4" key="2">
    <citation type="submission" date="2021-10" db="EMBL/GenBank/DDBJ databases">
        <title>Phylogenomics reveals ancestral predisposition of the termite-cultivated fungus Termitomyces towards a domesticated lifestyle.</title>
        <authorList>
            <person name="Auxier B."/>
            <person name="Grum-Grzhimaylo A."/>
            <person name="Cardenas M.E."/>
            <person name="Lodge J.D."/>
            <person name="Laessoe T."/>
            <person name="Pedersen O."/>
            <person name="Smith M.E."/>
            <person name="Kuyper T.W."/>
            <person name="Franco-Molano E.A."/>
            <person name="Baroni T.J."/>
            <person name="Aanen D.K."/>
        </authorList>
    </citation>
    <scope>NUCLEOTIDE SEQUENCE</scope>
    <source>
        <strain evidence="4">D49</strain>
    </source>
</reference>
<gene>
    <name evidence="4" type="ORF">H0H81_005188</name>
</gene>
<dbReference type="InterPro" id="IPR012338">
    <property type="entry name" value="Beta-lactam/transpept-like"/>
</dbReference>
<dbReference type="InterPro" id="IPR001466">
    <property type="entry name" value="Beta-lactam-related"/>
</dbReference>
<accession>A0A9P7FLE8</accession>
<dbReference type="SUPFAM" id="SSF56601">
    <property type="entry name" value="beta-lactamase/transpeptidase-like"/>
    <property type="match status" value="1"/>
</dbReference>
<feature type="domain" description="Beta-lactamase-related" evidence="3">
    <location>
        <begin position="61"/>
        <end position="384"/>
    </location>
</feature>
<feature type="non-terminal residue" evidence="4">
    <location>
        <position position="521"/>
    </location>
</feature>
<evidence type="ECO:0000256" key="1">
    <source>
        <dbReference type="ARBA" id="ARBA00038215"/>
    </source>
</evidence>
<dbReference type="Proteomes" id="UP000717328">
    <property type="component" value="Unassembled WGS sequence"/>
</dbReference>
<keyword evidence="2" id="KW-0732">Signal</keyword>
<proteinExistence type="inferred from homology"/>
<comment type="similarity">
    <text evidence="1">Belongs to the peptidase S12 family.</text>
</comment>
<comment type="caution">
    <text evidence="4">The sequence shown here is derived from an EMBL/GenBank/DDBJ whole genome shotgun (WGS) entry which is preliminary data.</text>
</comment>
<dbReference type="Pfam" id="PF00144">
    <property type="entry name" value="Beta-lactamase"/>
    <property type="match status" value="1"/>
</dbReference>
<dbReference type="PANTHER" id="PTHR46825:SF15">
    <property type="entry name" value="BETA-LACTAMASE-RELATED DOMAIN-CONTAINING PROTEIN"/>
    <property type="match status" value="1"/>
</dbReference>
<dbReference type="InterPro" id="IPR050491">
    <property type="entry name" value="AmpC-like"/>
</dbReference>
<protein>
    <recommendedName>
        <fullName evidence="3">Beta-lactamase-related domain-containing protein</fullName>
    </recommendedName>
</protein>
<reference evidence="4" key="1">
    <citation type="submission" date="2021-02" db="EMBL/GenBank/DDBJ databases">
        <authorList>
            <person name="Nieuwenhuis M."/>
            <person name="Van De Peppel L.J.J."/>
        </authorList>
    </citation>
    <scope>NUCLEOTIDE SEQUENCE</scope>
    <source>
        <strain evidence="4">D49</strain>
    </source>
</reference>
<dbReference type="OrthoDB" id="5946976at2759"/>
<dbReference type="Gene3D" id="3.40.710.10">
    <property type="entry name" value="DD-peptidase/beta-lactamase superfamily"/>
    <property type="match status" value="1"/>
</dbReference>
<dbReference type="PANTHER" id="PTHR46825">
    <property type="entry name" value="D-ALANYL-D-ALANINE-CARBOXYPEPTIDASE/ENDOPEPTIDASE AMPH"/>
    <property type="match status" value="1"/>
</dbReference>
<evidence type="ECO:0000313" key="4">
    <source>
        <dbReference type="EMBL" id="KAG5633804.1"/>
    </source>
</evidence>
<feature type="chain" id="PRO_5040282995" description="Beta-lactamase-related domain-containing protein" evidence="2">
    <location>
        <begin position="25"/>
        <end position="521"/>
    </location>
</feature>
<evidence type="ECO:0000256" key="2">
    <source>
        <dbReference type="SAM" id="SignalP"/>
    </source>
</evidence>